<dbReference type="RefSeq" id="WP_338536819.1">
    <property type="nucleotide sequence ID" value="NZ_AP028654.1"/>
</dbReference>
<sequence length="166" mass="18229">MITVGIITASDKGYAGKRIDKSGELIKDIMVKNKYKVVKKIILPDERELISKELINMVDSENINLILTTGGTGFSMRDITPEATKDVIDREVPGIPEAMRAYSMKITPKAMLSRSVAGIRKQSLIINLPGSPKAVKENLEFILPALKHGLEILLGLDSECALPIKK</sequence>
<dbReference type="Proteomes" id="UP001321786">
    <property type="component" value="Chromosome"/>
</dbReference>
<evidence type="ECO:0000256" key="2">
    <source>
        <dbReference type="ARBA" id="ARBA00005046"/>
    </source>
</evidence>
<evidence type="ECO:0000256" key="3">
    <source>
        <dbReference type="ARBA" id="ARBA00023150"/>
    </source>
</evidence>
<dbReference type="GO" id="GO:0006777">
    <property type="term" value="P:Mo-molybdopterin cofactor biosynthetic process"/>
    <property type="evidence" value="ECO:0007669"/>
    <property type="project" value="UniProtKB-KW"/>
</dbReference>
<name>A0AAU9ED26_9FIRM</name>
<dbReference type="PANTHER" id="PTHR43764">
    <property type="entry name" value="MOLYBDENUM COFACTOR BIOSYNTHESIS"/>
    <property type="match status" value="1"/>
</dbReference>
<dbReference type="AlphaFoldDB" id="A0AAU9ED26"/>
<evidence type="ECO:0000313" key="6">
    <source>
        <dbReference type="Proteomes" id="UP001321786"/>
    </source>
</evidence>
<evidence type="ECO:0000256" key="1">
    <source>
        <dbReference type="ARBA" id="ARBA00003487"/>
    </source>
</evidence>
<dbReference type="InterPro" id="IPR051920">
    <property type="entry name" value="MPT_Adenylyltrnsfr/MoaC-Rel"/>
</dbReference>
<evidence type="ECO:0000313" key="5">
    <source>
        <dbReference type="EMBL" id="BEP28502.1"/>
    </source>
</evidence>
<keyword evidence="3" id="KW-0501">Molybdenum cofactor biosynthesis</keyword>
<proteinExistence type="predicted"/>
<comment type="function">
    <text evidence="1">May be involved in the biosynthesis of molybdopterin.</text>
</comment>
<dbReference type="EMBL" id="AP028654">
    <property type="protein sequence ID" value="BEP28502.1"/>
    <property type="molecule type" value="Genomic_DNA"/>
</dbReference>
<gene>
    <name evidence="5" type="ORF">HLPR_08330</name>
</gene>
<feature type="domain" description="MoaB/Mog" evidence="4">
    <location>
        <begin position="5"/>
        <end position="149"/>
    </location>
</feature>
<reference evidence="5 6" key="1">
    <citation type="submission" date="2023-08" db="EMBL/GenBank/DDBJ databases">
        <title>Helicovermis profunda gen. nov., sp. nov., a novel mesophilic, fermentative bacterium within the Bacillota from a deep-sea hydrothermal vent chimney.</title>
        <authorList>
            <person name="Miyazaki U."/>
            <person name="Mizutani D."/>
            <person name="Hashimoto Y."/>
            <person name="Tame A."/>
            <person name="Sawayama S."/>
            <person name="Miyazaki J."/>
            <person name="Takai K."/>
            <person name="Nakagawa S."/>
        </authorList>
    </citation>
    <scope>NUCLEOTIDE SEQUENCE [LARGE SCALE GENOMIC DNA]</scope>
    <source>
        <strain evidence="5 6">S502</strain>
    </source>
</reference>
<keyword evidence="6" id="KW-1185">Reference proteome</keyword>
<dbReference type="PANTHER" id="PTHR43764:SF1">
    <property type="entry name" value="MOLYBDOPTERIN MOLYBDOTRANSFERASE"/>
    <property type="match status" value="1"/>
</dbReference>
<organism evidence="5 6">
    <name type="scientific">Helicovermis profundi</name>
    <dbReference type="NCBI Taxonomy" id="3065157"/>
    <lineage>
        <taxon>Bacteria</taxon>
        <taxon>Bacillati</taxon>
        <taxon>Bacillota</taxon>
        <taxon>Clostridia</taxon>
        <taxon>Helicovermis</taxon>
    </lineage>
</organism>
<protein>
    <submittedName>
        <fullName evidence="5">MogA/MoaB family molybdenum cofactor biosynthesis protein</fullName>
    </submittedName>
</protein>
<dbReference type="SUPFAM" id="SSF53218">
    <property type="entry name" value="Molybdenum cofactor biosynthesis proteins"/>
    <property type="match status" value="1"/>
</dbReference>
<dbReference type="InterPro" id="IPR008284">
    <property type="entry name" value="MoCF_biosynth_CS"/>
</dbReference>
<dbReference type="NCBIfam" id="NF006932">
    <property type="entry name" value="PRK09417.1"/>
    <property type="match status" value="1"/>
</dbReference>
<dbReference type="CDD" id="cd00886">
    <property type="entry name" value="MogA_MoaB"/>
    <property type="match status" value="1"/>
</dbReference>
<comment type="pathway">
    <text evidence="2">Cofactor biosynthesis; molybdopterin biosynthesis.</text>
</comment>
<accession>A0AAU9ED26</accession>
<dbReference type="InterPro" id="IPR001453">
    <property type="entry name" value="MoaB/Mog_dom"/>
</dbReference>
<dbReference type="InterPro" id="IPR036425">
    <property type="entry name" value="MoaB/Mog-like_dom_sf"/>
</dbReference>
<dbReference type="NCBIfam" id="TIGR00177">
    <property type="entry name" value="molyb_syn"/>
    <property type="match status" value="1"/>
</dbReference>
<dbReference type="KEGG" id="hprf:HLPR_08330"/>
<dbReference type="SMART" id="SM00852">
    <property type="entry name" value="MoCF_biosynth"/>
    <property type="match status" value="1"/>
</dbReference>
<dbReference type="PROSITE" id="PS01078">
    <property type="entry name" value="MOCF_BIOSYNTHESIS_1"/>
    <property type="match status" value="1"/>
</dbReference>
<dbReference type="Pfam" id="PF00994">
    <property type="entry name" value="MoCF_biosynth"/>
    <property type="match status" value="1"/>
</dbReference>
<dbReference type="Gene3D" id="3.40.980.10">
    <property type="entry name" value="MoaB/Mog-like domain"/>
    <property type="match status" value="1"/>
</dbReference>
<evidence type="ECO:0000259" key="4">
    <source>
        <dbReference type="SMART" id="SM00852"/>
    </source>
</evidence>